<protein>
    <recommendedName>
        <fullName evidence="3">Integrase zinc-binding domain-containing protein</fullName>
    </recommendedName>
</protein>
<reference evidence="1 2" key="1">
    <citation type="journal article" date="2014" name="Genome Biol. Evol.">
        <title>The genome of the myxosporean Thelohanellus kitauei shows adaptations to nutrient acquisition within its fish host.</title>
        <authorList>
            <person name="Yang Y."/>
            <person name="Xiong J."/>
            <person name="Zhou Z."/>
            <person name="Huo F."/>
            <person name="Miao W."/>
            <person name="Ran C."/>
            <person name="Liu Y."/>
            <person name="Zhang J."/>
            <person name="Feng J."/>
            <person name="Wang M."/>
            <person name="Wang M."/>
            <person name="Wang L."/>
            <person name="Yao B."/>
        </authorList>
    </citation>
    <scope>NUCLEOTIDE SEQUENCE [LARGE SCALE GENOMIC DNA]</scope>
    <source>
        <strain evidence="1">Wuqing</strain>
    </source>
</reference>
<dbReference type="Proteomes" id="UP000031668">
    <property type="component" value="Unassembled WGS sequence"/>
</dbReference>
<name>A0A0C2MEP0_THEKT</name>
<evidence type="ECO:0000313" key="1">
    <source>
        <dbReference type="EMBL" id="KII65586.1"/>
    </source>
</evidence>
<dbReference type="AlphaFoldDB" id="A0A0C2MEP0"/>
<evidence type="ECO:0000313" key="2">
    <source>
        <dbReference type="Proteomes" id="UP000031668"/>
    </source>
</evidence>
<proteinExistence type="predicted"/>
<gene>
    <name evidence="1" type="ORF">RF11_05318</name>
</gene>
<organism evidence="1 2">
    <name type="scientific">Thelohanellus kitauei</name>
    <name type="common">Myxosporean</name>
    <dbReference type="NCBI Taxonomy" id="669202"/>
    <lineage>
        <taxon>Eukaryota</taxon>
        <taxon>Metazoa</taxon>
        <taxon>Cnidaria</taxon>
        <taxon>Myxozoa</taxon>
        <taxon>Myxosporea</taxon>
        <taxon>Bivalvulida</taxon>
        <taxon>Platysporina</taxon>
        <taxon>Myxobolidae</taxon>
        <taxon>Thelohanellus</taxon>
    </lineage>
</organism>
<evidence type="ECO:0008006" key="3">
    <source>
        <dbReference type="Google" id="ProtNLM"/>
    </source>
</evidence>
<accession>A0A0C2MEP0</accession>
<comment type="caution">
    <text evidence="1">The sequence shown here is derived from an EMBL/GenBank/DDBJ whole genome shotgun (WGS) entry which is preliminary data.</text>
</comment>
<keyword evidence="2" id="KW-1185">Reference proteome</keyword>
<dbReference type="EMBL" id="JWZT01003764">
    <property type="protein sequence ID" value="KII65586.1"/>
    <property type="molecule type" value="Genomic_DNA"/>
</dbReference>
<sequence>MDAIIQLSGDEQTKNLLVVATLLDYSVTKIAYQSGLKMELNISMILSGMKKYRKEHVDLLTEGHPGIVSTKSLSKNYVWWPEISKACEIVINRVIVDRKISQNHSKIVCFYGTLEINLVTESMLIIQAKKRDNEWVEVIPTKHATTEKLIKSLQSTFPRFV</sequence>